<dbReference type="SUPFAM" id="SSF53448">
    <property type="entry name" value="Nucleotide-diphospho-sugar transferases"/>
    <property type="match status" value="1"/>
</dbReference>
<dbReference type="PANTHER" id="PTHR32385:SF15">
    <property type="entry name" value="INOSITOL PHOSPHOCERAMIDE MANNOSYLTRANSFERASE 1"/>
    <property type="match status" value="1"/>
</dbReference>
<evidence type="ECO:0000256" key="1">
    <source>
        <dbReference type="ARBA" id="ARBA00022679"/>
    </source>
</evidence>
<dbReference type="PANTHER" id="PTHR32385">
    <property type="entry name" value="MANNOSYL PHOSPHORYLINOSITOL CERAMIDE SYNTHASE"/>
    <property type="match status" value="1"/>
</dbReference>
<dbReference type="OrthoDB" id="9802987at2"/>
<dbReference type="Gene3D" id="3.90.550.20">
    <property type="match status" value="1"/>
</dbReference>
<sequence length="245" mass="28368">MIPKTIHYCWFGNHPLPESVQKCILSWKEKCPEYRIVEWNEENYDVHKIPFIAQAYSMGKYAFVSDYARLDIVYQYGGIYLDTDVELLTSLDDLLDKSCFMGMETIGRVATGLGFGAEKGHGFVKKNKEAYESIDFNPRMNKTCVDITTDLLLSEGLKKENKVQLVDDVTIYPPEYFCPYSLETKKMNYTENTYSIHHYDASWYGSGIGARFKKLLLPFKVFTRRKMDAILGEGSYQKVKELLKK</sequence>
<dbReference type="Proteomes" id="UP000660801">
    <property type="component" value="Unassembled WGS sequence"/>
</dbReference>
<comment type="caution">
    <text evidence="2">The sequence shown here is derived from an EMBL/GenBank/DDBJ whole genome shotgun (WGS) entry which is preliminary data.</text>
</comment>
<dbReference type="Pfam" id="PF04488">
    <property type="entry name" value="Gly_transf_sug"/>
    <property type="match status" value="1"/>
</dbReference>
<gene>
    <name evidence="2" type="primary">cpsM</name>
    <name evidence="2" type="ORF">GCM10011510_02460</name>
</gene>
<reference evidence="2" key="1">
    <citation type="journal article" date="2014" name="Int. J. Syst. Evol. Microbiol.">
        <title>Complete genome sequence of Corynebacterium casei LMG S-19264T (=DSM 44701T), isolated from a smear-ripened cheese.</title>
        <authorList>
            <consortium name="US DOE Joint Genome Institute (JGI-PGF)"/>
            <person name="Walter F."/>
            <person name="Albersmeier A."/>
            <person name="Kalinowski J."/>
            <person name="Ruckert C."/>
        </authorList>
    </citation>
    <scope>NUCLEOTIDE SEQUENCE</scope>
    <source>
        <strain evidence="2">CGMCC 1.15533</strain>
    </source>
</reference>
<keyword evidence="1 2" id="KW-0808">Transferase</keyword>
<dbReference type="GO" id="GO:0016020">
    <property type="term" value="C:membrane"/>
    <property type="evidence" value="ECO:0007669"/>
    <property type="project" value="GOC"/>
</dbReference>
<evidence type="ECO:0000313" key="3">
    <source>
        <dbReference type="Proteomes" id="UP000660801"/>
    </source>
</evidence>
<organism evidence="2 3">
    <name type="scientific">Streptococcus himalayensis</name>
    <dbReference type="NCBI Taxonomy" id="1888195"/>
    <lineage>
        <taxon>Bacteria</taxon>
        <taxon>Bacillati</taxon>
        <taxon>Bacillota</taxon>
        <taxon>Bacilli</taxon>
        <taxon>Lactobacillales</taxon>
        <taxon>Streptococcaceae</taxon>
        <taxon>Streptococcus</taxon>
    </lineage>
</organism>
<dbReference type="EMBL" id="BMJN01000002">
    <property type="protein sequence ID" value="GGE24880.1"/>
    <property type="molecule type" value="Genomic_DNA"/>
</dbReference>
<keyword evidence="3" id="KW-1185">Reference proteome</keyword>
<dbReference type="RefSeq" id="WP_068989698.1">
    <property type="nucleotide sequence ID" value="NZ_BMJN01000002.1"/>
</dbReference>
<dbReference type="AlphaFoldDB" id="A0A917A3D4"/>
<evidence type="ECO:0000313" key="2">
    <source>
        <dbReference type="EMBL" id="GGE24880.1"/>
    </source>
</evidence>
<proteinExistence type="predicted"/>
<accession>A0A917A3D4</accession>
<dbReference type="InterPro" id="IPR007577">
    <property type="entry name" value="GlycoTrfase_DXD_sugar-bd_CS"/>
</dbReference>
<dbReference type="GO" id="GO:0051999">
    <property type="term" value="P:mannosyl-inositol phosphorylceramide biosynthetic process"/>
    <property type="evidence" value="ECO:0007669"/>
    <property type="project" value="TreeGrafter"/>
</dbReference>
<dbReference type="InterPro" id="IPR051706">
    <property type="entry name" value="Glycosyltransferase_domain"/>
</dbReference>
<reference evidence="2" key="2">
    <citation type="submission" date="2020-09" db="EMBL/GenBank/DDBJ databases">
        <authorList>
            <person name="Sun Q."/>
            <person name="Zhou Y."/>
        </authorList>
    </citation>
    <scope>NUCLEOTIDE SEQUENCE</scope>
    <source>
        <strain evidence="2">CGMCC 1.15533</strain>
    </source>
</reference>
<dbReference type="InterPro" id="IPR029044">
    <property type="entry name" value="Nucleotide-diphossugar_trans"/>
</dbReference>
<protein>
    <submittedName>
        <fullName evidence="2">Glycosyl transferase</fullName>
    </submittedName>
</protein>
<name>A0A917A3D4_9STRE</name>
<dbReference type="GO" id="GO:0000030">
    <property type="term" value="F:mannosyltransferase activity"/>
    <property type="evidence" value="ECO:0007669"/>
    <property type="project" value="TreeGrafter"/>
</dbReference>